<dbReference type="Proteomes" id="UP000298058">
    <property type="component" value="Unassembled WGS sequence"/>
</dbReference>
<feature type="domain" description="FAD/NAD(P)-binding" evidence="15">
    <location>
        <begin position="4"/>
        <end position="307"/>
    </location>
</feature>
<dbReference type="NCBIfam" id="NF004944">
    <property type="entry name" value="PRK06292.2-2"/>
    <property type="match status" value="1"/>
</dbReference>
<feature type="active site" description="Proton acceptor" evidence="10">
    <location>
        <position position="437"/>
    </location>
</feature>
<dbReference type="Gene3D" id="3.30.390.30">
    <property type="match status" value="1"/>
</dbReference>
<sequence length="461" mass="51052">MKEYDIIVIGAGGGTKLVTPPSQIGKKVAVFEKESPGGTCLNRGCIPSKMLIYPSEILRFPQESEKFPIRFPSLPEADFSTIVKRVSDTVDADSASIPVAYDKNPNIDYYPYFARFLSDKVIEANGETFTAKHIFITVGTRPLVPEIPGLKETPFWTSREALRPDSLPQSMIVLGAGFISLELGAAYAAYGCKVTGFARKDVMKDLDGEVKEELKSNLPFPIHTHSAIQNVTFDGKNFSVTAKDKEGNSFVTTAEKLLVATGIIPNTDDLGLENTKVKINEKGFIEVNDFLETSVSGVFAFGDVIGRHFFRHSANFEGEYLFQNLFLSETSSPIHYPPMPSAVFTHPQIASVGSTEEELIRKQIHYYKGVNRYSSSAMGMARMSTTGFVKVLIDKQKETILGAHIIGDEASNMIHHLVLGMNLNANLDQLLNMIYIHPALPEITRNALRKVKEERKKEKGF</sequence>
<evidence type="ECO:0000256" key="10">
    <source>
        <dbReference type="PIRSR" id="PIRSR000350-2"/>
    </source>
</evidence>
<comment type="cofactor">
    <cofactor evidence="11">
        <name>FAD</name>
        <dbReference type="ChEBI" id="CHEBI:57692"/>
    </cofactor>
    <text evidence="11">Binds 1 FAD per subunit.</text>
</comment>
<dbReference type="GO" id="GO:0004148">
    <property type="term" value="F:dihydrolipoyl dehydrogenase (NADH) activity"/>
    <property type="evidence" value="ECO:0007669"/>
    <property type="project" value="TreeGrafter"/>
</dbReference>
<feature type="binding site" evidence="11">
    <location>
        <position position="49"/>
    </location>
    <ligand>
        <name>FAD</name>
        <dbReference type="ChEBI" id="CHEBI:57692"/>
    </ligand>
</feature>
<dbReference type="InterPro" id="IPR023753">
    <property type="entry name" value="FAD/NAD-binding_dom"/>
</dbReference>
<dbReference type="PANTHER" id="PTHR22912:SF217">
    <property type="entry name" value="DIHYDROLIPOYL DEHYDROGENASE"/>
    <property type="match status" value="1"/>
</dbReference>
<accession>A0A4R9LYH8</accession>
<feature type="binding site" evidence="11">
    <location>
        <begin position="175"/>
        <end position="182"/>
    </location>
    <ligand>
        <name>NAD(+)</name>
        <dbReference type="ChEBI" id="CHEBI:57540"/>
    </ligand>
</feature>
<dbReference type="PRINTS" id="PR00368">
    <property type="entry name" value="FADPNR"/>
</dbReference>
<dbReference type="AlphaFoldDB" id="A0A4R9LYH8"/>
<reference evidence="16" key="1">
    <citation type="journal article" date="2019" name="PLoS Negl. Trop. Dis.">
        <title>Revisiting the worldwide diversity of Leptospira species in the environment.</title>
        <authorList>
            <person name="Vincent A.T."/>
            <person name="Schiettekatte O."/>
            <person name="Bourhy P."/>
            <person name="Veyrier F.J."/>
            <person name="Picardeau M."/>
        </authorList>
    </citation>
    <scope>NUCLEOTIDE SEQUENCE [LARGE SCALE GENOMIC DNA]</scope>
    <source>
        <strain evidence="16">201300427</strain>
    </source>
</reference>
<dbReference type="FunFam" id="3.30.390.30:FF:000001">
    <property type="entry name" value="Dihydrolipoyl dehydrogenase"/>
    <property type="match status" value="1"/>
</dbReference>
<evidence type="ECO:0000256" key="6">
    <source>
        <dbReference type="ARBA" id="ARBA00023027"/>
    </source>
</evidence>
<feature type="disulfide bond" description="Redox-active" evidence="12">
    <location>
        <begin position="40"/>
        <end position="45"/>
    </location>
</feature>
<evidence type="ECO:0000256" key="13">
    <source>
        <dbReference type="RuleBase" id="RU003691"/>
    </source>
</evidence>
<evidence type="ECO:0000256" key="7">
    <source>
        <dbReference type="ARBA" id="ARBA00023157"/>
    </source>
</evidence>
<dbReference type="InterPro" id="IPR004099">
    <property type="entry name" value="Pyr_nucl-diS_OxRdtase_dimer"/>
</dbReference>
<evidence type="ECO:0000256" key="3">
    <source>
        <dbReference type="ARBA" id="ARBA00022630"/>
    </source>
</evidence>
<dbReference type="GO" id="GO:0006103">
    <property type="term" value="P:2-oxoglutarate metabolic process"/>
    <property type="evidence" value="ECO:0007669"/>
    <property type="project" value="TreeGrafter"/>
</dbReference>
<dbReference type="OrthoDB" id="9807946at2"/>
<feature type="binding site" evidence="11">
    <location>
        <position position="303"/>
    </location>
    <ligand>
        <name>FAD</name>
        <dbReference type="ChEBI" id="CHEBI:57692"/>
    </ligand>
</feature>
<dbReference type="PANTHER" id="PTHR22912">
    <property type="entry name" value="DISULFIDE OXIDOREDUCTASE"/>
    <property type="match status" value="1"/>
</dbReference>
<dbReference type="InterPro" id="IPR012999">
    <property type="entry name" value="Pyr_OxRdtase_I_AS"/>
</dbReference>
<feature type="binding site" evidence="11">
    <location>
        <position position="262"/>
    </location>
    <ligand>
        <name>NAD(+)</name>
        <dbReference type="ChEBI" id="CHEBI:57540"/>
    </ligand>
</feature>
<gene>
    <name evidence="16" type="ORF">EHS15_13485</name>
</gene>
<evidence type="ECO:0000313" key="17">
    <source>
        <dbReference type="Proteomes" id="UP000298058"/>
    </source>
</evidence>
<protein>
    <recommendedName>
        <fullName evidence="2">Dihydrolipoyl dehydrogenase</fullName>
    </recommendedName>
    <alternativeName>
        <fullName evidence="9">Dihydrolipoamide dehydrogenase</fullName>
    </alternativeName>
</protein>
<evidence type="ECO:0000256" key="9">
    <source>
        <dbReference type="ARBA" id="ARBA00031281"/>
    </source>
</evidence>
<dbReference type="SUPFAM" id="SSF51905">
    <property type="entry name" value="FAD/NAD(P)-binding domain"/>
    <property type="match status" value="1"/>
</dbReference>
<dbReference type="PROSITE" id="PS00076">
    <property type="entry name" value="PYRIDINE_REDOX_1"/>
    <property type="match status" value="1"/>
</dbReference>
<dbReference type="RefSeq" id="WP_135761091.1">
    <property type="nucleotide sequence ID" value="NZ_RQHW01000047.1"/>
</dbReference>
<evidence type="ECO:0000256" key="2">
    <source>
        <dbReference type="ARBA" id="ARBA00016961"/>
    </source>
</evidence>
<dbReference type="EMBL" id="RQHW01000047">
    <property type="protein sequence ID" value="TGN18407.1"/>
    <property type="molecule type" value="Genomic_DNA"/>
</dbReference>
<keyword evidence="5 13" id="KW-0560">Oxidoreductase</keyword>
<evidence type="ECO:0000259" key="14">
    <source>
        <dbReference type="Pfam" id="PF02852"/>
    </source>
</evidence>
<evidence type="ECO:0000313" key="16">
    <source>
        <dbReference type="EMBL" id="TGN18407.1"/>
    </source>
</evidence>
<evidence type="ECO:0000256" key="12">
    <source>
        <dbReference type="PIRSR" id="PIRSR000350-4"/>
    </source>
</evidence>
<keyword evidence="4 11" id="KW-0274">FAD</keyword>
<dbReference type="GO" id="GO:0050660">
    <property type="term" value="F:flavin adenine dinucleotide binding"/>
    <property type="evidence" value="ECO:0007669"/>
    <property type="project" value="TreeGrafter"/>
</dbReference>
<evidence type="ECO:0000256" key="5">
    <source>
        <dbReference type="ARBA" id="ARBA00023002"/>
    </source>
</evidence>
<name>A0A4R9LYH8_9LEPT</name>
<comment type="similarity">
    <text evidence="1 13">Belongs to the class-I pyridine nucleotide-disulfide oxidoreductase family.</text>
</comment>
<keyword evidence="7" id="KW-1015">Disulfide bond</keyword>
<dbReference type="Pfam" id="PF07992">
    <property type="entry name" value="Pyr_redox_2"/>
    <property type="match status" value="1"/>
</dbReference>
<evidence type="ECO:0000256" key="4">
    <source>
        <dbReference type="ARBA" id="ARBA00022827"/>
    </source>
</evidence>
<proteinExistence type="inferred from homology"/>
<keyword evidence="3 13" id="KW-0285">Flavoprotein</keyword>
<keyword evidence="6 11" id="KW-0520">NAD</keyword>
<keyword evidence="11" id="KW-0547">Nucleotide-binding</keyword>
<evidence type="ECO:0000256" key="1">
    <source>
        <dbReference type="ARBA" id="ARBA00007532"/>
    </source>
</evidence>
<feature type="domain" description="Pyridine nucleotide-disulphide oxidoreductase dimerisation" evidence="14">
    <location>
        <begin position="339"/>
        <end position="446"/>
    </location>
</feature>
<dbReference type="Pfam" id="PF02852">
    <property type="entry name" value="Pyr_redox_dim"/>
    <property type="match status" value="1"/>
</dbReference>
<dbReference type="InterPro" id="IPR001100">
    <property type="entry name" value="Pyr_nuc-diS_OxRdtase"/>
</dbReference>
<dbReference type="PIRSF" id="PIRSF000350">
    <property type="entry name" value="Mercury_reductase_MerA"/>
    <property type="match status" value="1"/>
</dbReference>
<evidence type="ECO:0000256" key="8">
    <source>
        <dbReference type="ARBA" id="ARBA00023284"/>
    </source>
</evidence>
<evidence type="ECO:0000256" key="11">
    <source>
        <dbReference type="PIRSR" id="PIRSR000350-3"/>
    </source>
</evidence>
<dbReference type="PRINTS" id="PR00411">
    <property type="entry name" value="PNDRDTASEI"/>
</dbReference>
<dbReference type="InterPro" id="IPR050151">
    <property type="entry name" value="Class-I_Pyr_Nuc-Dis_Oxidored"/>
</dbReference>
<dbReference type="SUPFAM" id="SSF55424">
    <property type="entry name" value="FAD/NAD-linked reductases, dimerisation (C-terminal) domain"/>
    <property type="match status" value="1"/>
</dbReference>
<keyword evidence="17" id="KW-1185">Reference proteome</keyword>
<dbReference type="InterPro" id="IPR036188">
    <property type="entry name" value="FAD/NAD-bd_sf"/>
</dbReference>
<dbReference type="Gene3D" id="3.50.50.60">
    <property type="entry name" value="FAD/NAD(P)-binding domain"/>
    <property type="match status" value="2"/>
</dbReference>
<organism evidence="16 17">
    <name type="scientific">Leptospira idonii</name>
    <dbReference type="NCBI Taxonomy" id="1193500"/>
    <lineage>
        <taxon>Bacteria</taxon>
        <taxon>Pseudomonadati</taxon>
        <taxon>Spirochaetota</taxon>
        <taxon>Spirochaetia</taxon>
        <taxon>Leptospirales</taxon>
        <taxon>Leptospiraceae</taxon>
        <taxon>Leptospira</taxon>
    </lineage>
</organism>
<keyword evidence="8 13" id="KW-0676">Redox-active center</keyword>
<evidence type="ECO:0000259" key="15">
    <source>
        <dbReference type="Pfam" id="PF07992"/>
    </source>
</evidence>
<comment type="caution">
    <text evidence="16">The sequence shown here is derived from an EMBL/GenBank/DDBJ whole genome shotgun (WGS) entry which is preliminary data.</text>
</comment>
<dbReference type="InterPro" id="IPR016156">
    <property type="entry name" value="FAD/NAD-linked_Rdtase_dimer_sf"/>
</dbReference>